<feature type="domain" description="Protein kinase" evidence="2">
    <location>
        <begin position="80"/>
        <end position="270"/>
    </location>
</feature>
<dbReference type="AlphaFoldDB" id="A0A6A6XT17"/>
<dbReference type="InterPro" id="IPR000719">
    <property type="entry name" value="Prot_kinase_dom"/>
</dbReference>
<protein>
    <recommendedName>
        <fullName evidence="2">Protein kinase domain-containing protein</fullName>
    </recommendedName>
</protein>
<dbReference type="GO" id="GO:0004672">
    <property type="term" value="F:protein kinase activity"/>
    <property type="evidence" value="ECO:0007669"/>
    <property type="project" value="InterPro"/>
</dbReference>
<reference evidence="3" key="1">
    <citation type="journal article" date="2020" name="Stud. Mycol.">
        <title>101 Dothideomycetes genomes: a test case for predicting lifestyles and emergence of pathogens.</title>
        <authorList>
            <person name="Haridas S."/>
            <person name="Albert R."/>
            <person name="Binder M."/>
            <person name="Bloem J."/>
            <person name="Labutti K."/>
            <person name="Salamov A."/>
            <person name="Andreopoulos B."/>
            <person name="Baker S."/>
            <person name="Barry K."/>
            <person name="Bills G."/>
            <person name="Bluhm B."/>
            <person name="Cannon C."/>
            <person name="Castanera R."/>
            <person name="Culley D."/>
            <person name="Daum C."/>
            <person name="Ezra D."/>
            <person name="Gonzalez J."/>
            <person name="Henrissat B."/>
            <person name="Kuo A."/>
            <person name="Liang C."/>
            <person name="Lipzen A."/>
            <person name="Lutzoni F."/>
            <person name="Magnuson J."/>
            <person name="Mondo S."/>
            <person name="Nolan M."/>
            <person name="Ohm R."/>
            <person name="Pangilinan J."/>
            <person name="Park H.-J."/>
            <person name="Ramirez L."/>
            <person name="Alfaro M."/>
            <person name="Sun H."/>
            <person name="Tritt A."/>
            <person name="Yoshinaga Y."/>
            <person name="Zwiers L.-H."/>
            <person name="Turgeon B."/>
            <person name="Goodwin S."/>
            <person name="Spatafora J."/>
            <person name="Crous P."/>
            <person name="Grigoriev I."/>
        </authorList>
    </citation>
    <scope>NUCLEOTIDE SEQUENCE</scope>
    <source>
        <strain evidence="3">CBS 109.77</strain>
    </source>
</reference>
<evidence type="ECO:0000313" key="3">
    <source>
        <dbReference type="EMBL" id="KAF2799731.1"/>
    </source>
</evidence>
<evidence type="ECO:0000259" key="2">
    <source>
        <dbReference type="PROSITE" id="PS50011"/>
    </source>
</evidence>
<dbReference type="PROSITE" id="PS50011">
    <property type="entry name" value="PROTEIN_KINASE_DOM"/>
    <property type="match status" value="1"/>
</dbReference>
<dbReference type="SUPFAM" id="SSF56112">
    <property type="entry name" value="Protein kinase-like (PK-like)"/>
    <property type="match status" value="1"/>
</dbReference>
<accession>A0A6A6XT17</accession>
<gene>
    <name evidence="3" type="ORF">K505DRAFT_230396</name>
</gene>
<name>A0A6A6XT17_9PLEO</name>
<dbReference type="EMBL" id="MU001759">
    <property type="protein sequence ID" value="KAF2799731.1"/>
    <property type="molecule type" value="Genomic_DNA"/>
</dbReference>
<dbReference type="Proteomes" id="UP000799757">
    <property type="component" value="Unassembled WGS sequence"/>
</dbReference>
<sequence>MTSEETSGHELANLQASTTQSSFDRQFRRRQTRMYDLQSTDTKLSADISSDDEKYPLLYCLRLVAHYGIHVFRVERGFKWNMRQDLGKGSTFAVEQADLPLKYANSDLSYNLSMGGDEEYFVDHTGTRWAARTVVAYKSLFDERSRDRLLPDLVRELQVLSHPSLQRHPNIVRLLGIAWLRKEDMAASLDSTEVGKSRECPILLCEKAPLGTFKDLMKPGQRSVSLQARLRLATDVLQGIVVRRSDLLCERYFTKRYPGFAFLRNHSWGY</sequence>
<feature type="region of interest" description="Disordered" evidence="1">
    <location>
        <begin position="1"/>
        <end position="24"/>
    </location>
</feature>
<proteinExistence type="predicted"/>
<dbReference type="InterPro" id="IPR011009">
    <property type="entry name" value="Kinase-like_dom_sf"/>
</dbReference>
<keyword evidence="4" id="KW-1185">Reference proteome</keyword>
<evidence type="ECO:0000256" key="1">
    <source>
        <dbReference type="SAM" id="MobiDB-lite"/>
    </source>
</evidence>
<evidence type="ECO:0000313" key="4">
    <source>
        <dbReference type="Proteomes" id="UP000799757"/>
    </source>
</evidence>
<organism evidence="3 4">
    <name type="scientific">Melanomma pulvis-pyrius CBS 109.77</name>
    <dbReference type="NCBI Taxonomy" id="1314802"/>
    <lineage>
        <taxon>Eukaryota</taxon>
        <taxon>Fungi</taxon>
        <taxon>Dikarya</taxon>
        <taxon>Ascomycota</taxon>
        <taxon>Pezizomycotina</taxon>
        <taxon>Dothideomycetes</taxon>
        <taxon>Pleosporomycetidae</taxon>
        <taxon>Pleosporales</taxon>
        <taxon>Melanommataceae</taxon>
        <taxon>Melanomma</taxon>
    </lineage>
</organism>
<dbReference type="OrthoDB" id="3798183at2759"/>
<dbReference type="GO" id="GO:0005524">
    <property type="term" value="F:ATP binding"/>
    <property type="evidence" value="ECO:0007669"/>
    <property type="project" value="InterPro"/>
</dbReference>
<dbReference type="Gene3D" id="1.10.510.10">
    <property type="entry name" value="Transferase(Phosphotransferase) domain 1"/>
    <property type="match status" value="1"/>
</dbReference>